<organism evidence="13 14">
    <name type="scientific">Micrococcus flavus</name>
    <dbReference type="NCBI Taxonomy" id="384602"/>
    <lineage>
        <taxon>Bacteria</taxon>
        <taxon>Bacillati</taxon>
        <taxon>Actinomycetota</taxon>
        <taxon>Actinomycetes</taxon>
        <taxon>Micrococcales</taxon>
        <taxon>Micrococcaceae</taxon>
        <taxon>Micrococcus</taxon>
    </lineage>
</organism>
<dbReference type="EMBL" id="JACHMC010000001">
    <property type="protein sequence ID" value="MBB4882444.1"/>
    <property type="molecule type" value="Genomic_DNA"/>
</dbReference>
<name>A0A4Y8X0F5_9MICC</name>
<evidence type="ECO:0000256" key="4">
    <source>
        <dbReference type="ARBA" id="ARBA00022679"/>
    </source>
</evidence>
<dbReference type="GO" id="GO:0005886">
    <property type="term" value="C:plasma membrane"/>
    <property type="evidence" value="ECO:0007669"/>
    <property type="project" value="UniProtKB-SubCell"/>
</dbReference>
<keyword evidence="7 13" id="KW-0418">Kinase</keyword>
<keyword evidence="11" id="KW-0472">Membrane</keyword>
<evidence type="ECO:0000256" key="11">
    <source>
        <dbReference type="ARBA" id="ARBA00023136"/>
    </source>
</evidence>
<dbReference type="InterPro" id="IPR033463">
    <property type="entry name" value="sCache_3"/>
</dbReference>
<dbReference type="InterPro" id="IPR029151">
    <property type="entry name" value="Sensor-like_sf"/>
</dbReference>
<evidence type="ECO:0000313" key="14">
    <source>
        <dbReference type="Proteomes" id="UP000560081"/>
    </source>
</evidence>
<dbReference type="SUPFAM" id="SSF103190">
    <property type="entry name" value="Sensory domain-like"/>
    <property type="match status" value="1"/>
</dbReference>
<dbReference type="GO" id="GO:0005524">
    <property type="term" value="F:ATP binding"/>
    <property type="evidence" value="ECO:0007669"/>
    <property type="project" value="UniProtKB-KW"/>
</dbReference>
<dbReference type="Gene3D" id="3.30.450.20">
    <property type="entry name" value="PAS domain"/>
    <property type="match status" value="2"/>
</dbReference>
<evidence type="ECO:0000256" key="8">
    <source>
        <dbReference type="ARBA" id="ARBA00022840"/>
    </source>
</evidence>
<feature type="domain" description="Single cache" evidence="12">
    <location>
        <begin position="41"/>
        <end position="164"/>
    </location>
</feature>
<keyword evidence="10" id="KW-0902">Two-component regulatory system</keyword>
<protein>
    <submittedName>
        <fullName evidence="13">Sensor histidine kinase regulating citrate/malate metabolism</fullName>
    </submittedName>
</protein>
<dbReference type="SUPFAM" id="SSF55785">
    <property type="entry name" value="PYP-like sensor domain (PAS domain)"/>
    <property type="match status" value="1"/>
</dbReference>
<comment type="caution">
    <text evidence="13">The sequence shown here is derived from an EMBL/GenBank/DDBJ whole genome shotgun (WGS) entry which is preliminary data.</text>
</comment>
<keyword evidence="4" id="KW-0808">Transferase</keyword>
<proteinExistence type="predicted"/>
<evidence type="ECO:0000256" key="2">
    <source>
        <dbReference type="ARBA" id="ARBA00022475"/>
    </source>
</evidence>
<keyword evidence="8" id="KW-0067">ATP-binding</keyword>
<evidence type="ECO:0000256" key="10">
    <source>
        <dbReference type="ARBA" id="ARBA00023012"/>
    </source>
</evidence>
<evidence type="ECO:0000313" key="13">
    <source>
        <dbReference type="EMBL" id="MBB4882444.1"/>
    </source>
</evidence>
<keyword evidence="5" id="KW-0812">Transmembrane</keyword>
<evidence type="ECO:0000256" key="7">
    <source>
        <dbReference type="ARBA" id="ARBA00022777"/>
    </source>
</evidence>
<dbReference type="GO" id="GO:0000160">
    <property type="term" value="P:phosphorelay signal transduction system"/>
    <property type="evidence" value="ECO:0007669"/>
    <property type="project" value="UniProtKB-KW"/>
</dbReference>
<evidence type="ECO:0000256" key="9">
    <source>
        <dbReference type="ARBA" id="ARBA00022989"/>
    </source>
</evidence>
<comment type="subcellular location">
    <subcellularLocation>
        <location evidence="1">Cell membrane</location>
        <topology evidence="1">Multi-pass membrane protein</topology>
    </subcellularLocation>
</comment>
<gene>
    <name evidence="13" type="ORF">BJ976_000795</name>
</gene>
<dbReference type="InterPro" id="IPR035965">
    <property type="entry name" value="PAS-like_dom_sf"/>
</dbReference>
<keyword evidence="14" id="KW-1185">Reference proteome</keyword>
<dbReference type="Pfam" id="PF17203">
    <property type="entry name" value="sCache_3_2"/>
    <property type="match status" value="1"/>
</dbReference>
<keyword evidence="2" id="KW-1003">Cell membrane</keyword>
<keyword evidence="9" id="KW-1133">Transmembrane helix</keyword>
<accession>A0A4Y8X0F5</accession>
<keyword evidence="3" id="KW-0597">Phosphoprotein</keyword>
<dbReference type="Proteomes" id="UP000560081">
    <property type="component" value="Unassembled WGS sequence"/>
</dbReference>
<dbReference type="GO" id="GO:0016301">
    <property type="term" value="F:kinase activity"/>
    <property type="evidence" value="ECO:0007669"/>
    <property type="project" value="UniProtKB-KW"/>
</dbReference>
<keyword evidence="6" id="KW-0547">Nucleotide-binding</keyword>
<dbReference type="OrthoDB" id="9792686at2"/>
<evidence type="ECO:0000256" key="1">
    <source>
        <dbReference type="ARBA" id="ARBA00004651"/>
    </source>
</evidence>
<dbReference type="AlphaFoldDB" id="A0A4Y8X0F5"/>
<evidence type="ECO:0000256" key="6">
    <source>
        <dbReference type="ARBA" id="ARBA00022741"/>
    </source>
</evidence>
<sequence length="429" mass="45355">MRHPWSIARRTAATLLLLLSAIALLSGWAAYLQARQTALDVEKRHVLGVASPVAQEDQVQRAAVSPAAARDLQRRIPEIMGQARVSWMTVMDPTGMRVASWHPEQVGVPYPLPVDRAVAGGSWTEVSTTGAAGRSVRAVVPVRDPATGTVAGVLTMGVQVSELDIVAAAQLPRLALTFALTAAVGAVVAYAVGRYLHRVTLGRGPEDLAEAFLLSEAAMDSMGAGVLVLSPDGRVRQHDAAADRLLGMPPRGEAGSSTEAVHLPAALADALDRHPRGEFTVELDGRLAVVQQRRIERRAPRRGGALAVAAREGVAPAPVGTRVVVLHDRTDLQRLSDDLALSHTLTAALRAQTHEHANQLHTALALVDAGRLEAARGVLTRHRRPDEDAVDVVTALLEAKQAQAAERGVALDHAVRLDAPSPLPAPTAS</sequence>
<evidence type="ECO:0000256" key="3">
    <source>
        <dbReference type="ARBA" id="ARBA00022553"/>
    </source>
</evidence>
<reference evidence="13 14" key="1">
    <citation type="submission" date="2020-08" db="EMBL/GenBank/DDBJ databases">
        <title>Sequencing the genomes of 1000 actinobacteria strains.</title>
        <authorList>
            <person name="Klenk H.-P."/>
        </authorList>
    </citation>
    <scope>NUCLEOTIDE SEQUENCE [LARGE SCALE GENOMIC DNA]</scope>
    <source>
        <strain evidence="13 14">DSM 19079</strain>
    </source>
</reference>
<evidence type="ECO:0000256" key="5">
    <source>
        <dbReference type="ARBA" id="ARBA00022692"/>
    </source>
</evidence>
<evidence type="ECO:0000259" key="12">
    <source>
        <dbReference type="Pfam" id="PF17203"/>
    </source>
</evidence>
<dbReference type="RefSeq" id="WP_135030356.1">
    <property type="nucleotide sequence ID" value="NZ_BMLA01000001.1"/>
</dbReference>